<dbReference type="PANTHER" id="PTHR31044:SF57">
    <property type="entry name" value="CARBOHYDRATE-BINDING X8 DOMAIN SUPERFAMILY PROTEIN"/>
    <property type="match status" value="1"/>
</dbReference>
<name>A0AAD5ZUT5_9POAL</name>
<dbReference type="GO" id="GO:0009506">
    <property type="term" value="C:plasmodesma"/>
    <property type="evidence" value="ECO:0007669"/>
    <property type="project" value="UniProtKB-ARBA"/>
</dbReference>
<dbReference type="Pfam" id="PF07983">
    <property type="entry name" value="X8"/>
    <property type="match status" value="1"/>
</dbReference>
<feature type="chain" id="PRO_5041980879" description="X8 domain-containing protein" evidence="2">
    <location>
        <begin position="28"/>
        <end position="123"/>
    </location>
</feature>
<proteinExistence type="predicted"/>
<dbReference type="SMART" id="SM00768">
    <property type="entry name" value="X8"/>
    <property type="match status" value="1"/>
</dbReference>
<keyword evidence="1 2" id="KW-0732">Signal</keyword>
<feature type="signal peptide" evidence="2">
    <location>
        <begin position="1"/>
        <end position="27"/>
    </location>
</feature>
<protein>
    <recommendedName>
        <fullName evidence="3">X8 domain-containing protein</fullName>
    </recommendedName>
</protein>
<evidence type="ECO:0000313" key="5">
    <source>
        <dbReference type="Proteomes" id="UP001210211"/>
    </source>
</evidence>
<keyword evidence="5" id="KW-1185">Reference proteome</keyword>
<dbReference type="Proteomes" id="UP001210211">
    <property type="component" value="Unassembled WGS sequence"/>
</dbReference>
<evidence type="ECO:0000256" key="2">
    <source>
        <dbReference type="SAM" id="SignalP"/>
    </source>
</evidence>
<comment type="caution">
    <text evidence="4">The sequence shown here is derived from an EMBL/GenBank/DDBJ whole genome shotgun (WGS) entry which is preliminary data.</text>
</comment>
<evidence type="ECO:0000256" key="1">
    <source>
        <dbReference type="ARBA" id="ARBA00022729"/>
    </source>
</evidence>
<dbReference type="AlphaFoldDB" id="A0AAD5ZUT5"/>
<accession>A0AAD5ZUT5</accession>
<evidence type="ECO:0000259" key="3">
    <source>
        <dbReference type="SMART" id="SM00768"/>
    </source>
</evidence>
<reference evidence="4 5" key="1">
    <citation type="journal article" date="2022" name="Cell">
        <title>Repeat-based holocentromeres influence genome architecture and karyotype evolution.</title>
        <authorList>
            <person name="Hofstatter P.G."/>
            <person name="Thangavel G."/>
            <person name="Lux T."/>
            <person name="Neumann P."/>
            <person name="Vondrak T."/>
            <person name="Novak P."/>
            <person name="Zhang M."/>
            <person name="Costa L."/>
            <person name="Castellani M."/>
            <person name="Scott A."/>
            <person name="Toegelov H."/>
            <person name="Fuchs J."/>
            <person name="Mata-Sucre Y."/>
            <person name="Dias Y."/>
            <person name="Vanzela A.L.L."/>
            <person name="Huettel B."/>
            <person name="Almeida C.C.S."/>
            <person name="Simkova H."/>
            <person name="Souza G."/>
            <person name="Pedrosa-Harand A."/>
            <person name="Macas J."/>
            <person name="Mayer K.F.X."/>
            <person name="Houben A."/>
            <person name="Marques A."/>
        </authorList>
    </citation>
    <scope>NUCLEOTIDE SEQUENCE [LARGE SCALE GENOMIC DNA]</scope>
    <source>
        <strain evidence="4">RhyTen1mFocal</strain>
    </source>
</reference>
<dbReference type="InterPro" id="IPR044788">
    <property type="entry name" value="X8_dom_prot"/>
</dbReference>
<dbReference type="PANTHER" id="PTHR31044">
    <property type="entry name" value="BETA-1,3 GLUCANASE"/>
    <property type="match status" value="1"/>
</dbReference>
<evidence type="ECO:0000313" key="4">
    <source>
        <dbReference type="EMBL" id="KAJ3704339.1"/>
    </source>
</evidence>
<feature type="domain" description="X8" evidence="3">
    <location>
        <begin position="36"/>
        <end position="119"/>
    </location>
</feature>
<gene>
    <name evidence="4" type="ORF">LUZ61_008044</name>
</gene>
<dbReference type="InterPro" id="IPR012946">
    <property type="entry name" value="X8"/>
</dbReference>
<dbReference type="EMBL" id="JAMRDG010000001">
    <property type="protein sequence ID" value="KAJ3704339.1"/>
    <property type="molecule type" value="Genomic_DNA"/>
</dbReference>
<sequence length="123" mass="13576">MGRLLVNLSSSLLLLCLISGGSMMVRSQSDQNNTITWCVAKPSSDEVALLDNINYACSIVNCTIFQEGYSCFYPNNSISHASIAMNLYYQSSGRNYWNCYFNSSGLIVSTDPSFGDCVYQFGN</sequence>
<dbReference type="Gene3D" id="1.20.58.1040">
    <property type="match status" value="1"/>
</dbReference>
<organism evidence="4 5">
    <name type="scientific">Rhynchospora tenuis</name>
    <dbReference type="NCBI Taxonomy" id="198213"/>
    <lineage>
        <taxon>Eukaryota</taxon>
        <taxon>Viridiplantae</taxon>
        <taxon>Streptophyta</taxon>
        <taxon>Embryophyta</taxon>
        <taxon>Tracheophyta</taxon>
        <taxon>Spermatophyta</taxon>
        <taxon>Magnoliopsida</taxon>
        <taxon>Liliopsida</taxon>
        <taxon>Poales</taxon>
        <taxon>Cyperaceae</taxon>
        <taxon>Cyperoideae</taxon>
        <taxon>Rhynchosporeae</taxon>
        <taxon>Rhynchospora</taxon>
    </lineage>
</organism>